<name>A0ABM4UZQ6_COFAR</name>
<keyword evidence="3" id="KW-1185">Reference proteome</keyword>
<evidence type="ECO:0000256" key="1">
    <source>
        <dbReference type="SAM" id="MobiDB-lite"/>
    </source>
</evidence>
<feature type="region of interest" description="Disordered" evidence="1">
    <location>
        <begin position="1"/>
        <end position="39"/>
    </location>
</feature>
<sequence length="503" mass="56495">MDSLSFEEAEKKKKKKKKKKKERKNRKNQQQQQLENEGRAMATMETNGSAEGAELASFLSFALASNESQQLQEDTGLIKFTNHLEGVFSAVRRPPQTPWLKLFNELAADTIDRNIPHEVRQLAVSWIQHRSNEALKATVLQALDCIVAALEGQKAGSGGSNCQVVMFLVVSLILQQKPDVLVSILSIWKDNSRYHGESKLPVFVWMTMQAARGDLTLGLYIWVREMLPLLGMKSNPSPETKELVLQVVESILSVPNAEQVLVSGHVRKGERLLPASALELLLHLAFPSAPVEETDRFETIYPTLRCVAVAGVNGSDSRKQLAIQIQDLAWRAIGGAVCGGGFKFEGNCCFRTMQDFDFAGNAKLSDKATGLFVLSLVFNPECYKRWDRVYEDDVDKSVAILRKLKKLWVHLDSYEDLVDTLKRFRQKNEKVVLSGGKGGARRQAMFIEADEHCKGLLRMVSPGWRLQAVDILKSFVWYGCTIFFIILCCKSLPLDEVAWKMKS</sequence>
<dbReference type="Proteomes" id="UP001652660">
    <property type="component" value="Chromosome 7c"/>
</dbReference>
<dbReference type="RefSeq" id="XP_071912767.1">
    <property type="nucleotide sequence ID" value="XM_072056666.1"/>
</dbReference>
<gene>
    <name evidence="4" type="primary">LOC113696960</name>
</gene>
<dbReference type="GeneID" id="113696960"/>
<dbReference type="InterPro" id="IPR019308">
    <property type="entry name" value="TMEM214"/>
</dbReference>
<keyword evidence="2" id="KW-1133">Transmembrane helix</keyword>
<keyword evidence="2" id="KW-0812">Transmembrane</keyword>
<feature type="transmembrane region" description="Helical" evidence="2">
    <location>
        <begin position="475"/>
        <end position="494"/>
    </location>
</feature>
<dbReference type="PANTHER" id="PTHR13448:SF14">
    <property type="entry name" value="F26K24.17 PROTEIN"/>
    <property type="match status" value="1"/>
</dbReference>
<proteinExistence type="predicted"/>
<organism evidence="3 4">
    <name type="scientific">Coffea arabica</name>
    <name type="common">Arabian coffee</name>
    <dbReference type="NCBI Taxonomy" id="13443"/>
    <lineage>
        <taxon>Eukaryota</taxon>
        <taxon>Viridiplantae</taxon>
        <taxon>Streptophyta</taxon>
        <taxon>Embryophyta</taxon>
        <taxon>Tracheophyta</taxon>
        <taxon>Spermatophyta</taxon>
        <taxon>Magnoliopsida</taxon>
        <taxon>eudicotyledons</taxon>
        <taxon>Gunneridae</taxon>
        <taxon>Pentapetalae</taxon>
        <taxon>asterids</taxon>
        <taxon>lamiids</taxon>
        <taxon>Gentianales</taxon>
        <taxon>Rubiaceae</taxon>
        <taxon>Ixoroideae</taxon>
        <taxon>Gardenieae complex</taxon>
        <taxon>Bertiereae - Coffeeae clade</taxon>
        <taxon>Coffeeae</taxon>
        <taxon>Coffea</taxon>
    </lineage>
</organism>
<feature type="compositionally biased region" description="Basic residues" evidence="1">
    <location>
        <begin position="12"/>
        <end position="27"/>
    </location>
</feature>
<evidence type="ECO:0000313" key="3">
    <source>
        <dbReference type="Proteomes" id="UP001652660"/>
    </source>
</evidence>
<accession>A0ABM4UZQ6</accession>
<keyword evidence="2" id="KW-0472">Membrane</keyword>
<protein>
    <submittedName>
        <fullName evidence="4">Uncharacterized protein isoform X1</fullName>
    </submittedName>
</protein>
<dbReference type="PANTHER" id="PTHR13448">
    <property type="entry name" value="TRANSMEMBRANE PROTEIN 214"/>
    <property type="match status" value="1"/>
</dbReference>
<evidence type="ECO:0000313" key="4">
    <source>
        <dbReference type="RefSeq" id="XP_071912767.1"/>
    </source>
</evidence>
<evidence type="ECO:0000256" key="2">
    <source>
        <dbReference type="SAM" id="Phobius"/>
    </source>
</evidence>
<reference evidence="4" key="1">
    <citation type="submission" date="2025-08" db="UniProtKB">
        <authorList>
            <consortium name="RefSeq"/>
        </authorList>
    </citation>
    <scope>IDENTIFICATION</scope>
    <source>
        <tissue evidence="4">Leaves</tissue>
    </source>
</reference>